<keyword evidence="2" id="KW-1185">Reference proteome</keyword>
<dbReference type="OrthoDB" id="9801870at2"/>
<name>A0A380MWT8_9GAMM</name>
<gene>
    <name evidence="1" type="ORF">NCTC10717_00770</name>
</gene>
<dbReference type="PIRSF" id="PIRSF008546">
    <property type="entry name" value="UCP008546"/>
    <property type="match status" value="1"/>
</dbReference>
<dbReference type="RefSeq" id="WP_115218057.1">
    <property type="nucleotide sequence ID" value="NZ_UHIA01000004.1"/>
</dbReference>
<protein>
    <submittedName>
        <fullName evidence="1">Uncharacterized conserved protein</fullName>
    </submittedName>
</protein>
<dbReference type="EMBL" id="UHIA01000004">
    <property type="protein sequence ID" value="SUO95877.1"/>
    <property type="molecule type" value="Genomic_DNA"/>
</dbReference>
<accession>A0A380MWT8</accession>
<reference evidence="1 2" key="1">
    <citation type="submission" date="2018-06" db="EMBL/GenBank/DDBJ databases">
        <authorList>
            <consortium name="Pathogen Informatics"/>
            <person name="Doyle S."/>
        </authorList>
    </citation>
    <scope>NUCLEOTIDE SEQUENCE [LARGE SCALE GENOMIC DNA]</scope>
    <source>
        <strain evidence="1 2">NCTC10717</strain>
    </source>
</reference>
<dbReference type="InterPro" id="IPR036287">
    <property type="entry name" value="Rv1873-like_sf"/>
</dbReference>
<dbReference type="Gene3D" id="1.25.40.380">
    <property type="entry name" value="Protein of unknown function DUF1810"/>
    <property type="match status" value="1"/>
</dbReference>
<proteinExistence type="predicted"/>
<dbReference type="SUPFAM" id="SSF140736">
    <property type="entry name" value="Rv1873-like"/>
    <property type="match status" value="1"/>
</dbReference>
<evidence type="ECO:0000313" key="1">
    <source>
        <dbReference type="EMBL" id="SUO95877.1"/>
    </source>
</evidence>
<sequence length="151" mass="16586">MADVQRFLQAQEKVYMQALAEIRAGKKAGHWMWFMFPQIQGLGRSAMAQSYAIADLEEAQAYLQNPILAARLENLVAAVLTHSQLSAENIFGATDALKLRSCMTLFSLANPDIAMPFLAVLKQKFDAEPCQATLAILGISPSLFSTLVHSQ</sequence>
<dbReference type="InterPro" id="IPR014937">
    <property type="entry name" value="DUF1810"/>
</dbReference>
<dbReference type="Pfam" id="PF08837">
    <property type="entry name" value="DUF1810"/>
    <property type="match status" value="1"/>
</dbReference>
<dbReference type="AlphaFoldDB" id="A0A380MWT8"/>
<organism evidence="1 2">
    <name type="scientific">Suttonella indologenes</name>
    <dbReference type="NCBI Taxonomy" id="13276"/>
    <lineage>
        <taxon>Bacteria</taxon>
        <taxon>Pseudomonadati</taxon>
        <taxon>Pseudomonadota</taxon>
        <taxon>Gammaproteobacteria</taxon>
        <taxon>Cardiobacteriales</taxon>
        <taxon>Cardiobacteriaceae</taxon>
        <taxon>Suttonella</taxon>
    </lineage>
</organism>
<dbReference type="Proteomes" id="UP000254575">
    <property type="component" value="Unassembled WGS sequence"/>
</dbReference>
<evidence type="ECO:0000313" key="2">
    <source>
        <dbReference type="Proteomes" id="UP000254575"/>
    </source>
</evidence>